<evidence type="ECO:0000256" key="3">
    <source>
        <dbReference type="ARBA" id="ARBA00022695"/>
    </source>
</evidence>
<reference evidence="11" key="1">
    <citation type="submission" date="2023-04" db="EMBL/GenBank/DDBJ databases">
        <title>Phytophthora fragariaefolia NBRC 109709.</title>
        <authorList>
            <person name="Ichikawa N."/>
            <person name="Sato H."/>
            <person name="Tonouchi N."/>
        </authorList>
    </citation>
    <scope>NUCLEOTIDE SEQUENCE</scope>
    <source>
        <strain evidence="11">NBRC 109709</strain>
    </source>
</reference>
<keyword evidence="12" id="KW-1185">Reference proteome</keyword>
<evidence type="ECO:0000256" key="5">
    <source>
        <dbReference type="ARBA" id="ARBA00022759"/>
    </source>
</evidence>
<evidence type="ECO:0000256" key="1">
    <source>
        <dbReference type="ARBA" id="ARBA00022670"/>
    </source>
</evidence>
<keyword evidence="4" id="KW-0540">Nuclease</keyword>
<feature type="domain" description="Reverse transcriptase/retrotransposon-derived protein RNase H-like" evidence="10">
    <location>
        <begin position="329"/>
        <end position="398"/>
    </location>
</feature>
<dbReference type="EMBL" id="BSXT01005550">
    <property type="protein sequence ID" value="GMF60858.1"/>
    <property type="molecule type" value="Genomic_DNA"/>
</dbReference>
<organism evidence="11 12">
    <name type="scientific">Phytophthora fragariaefolia</name>
    <dbReference type="NCBI Taxonomy" id="1490495"/>
    <lineage>
        <taxon>Eukaryota</taxon>
        <taxon>Sar</taxon>
        <taxon>Stramenopiles</taxon>
        <taxon>Oomycota</taxon>
        <taxon>Peronosporomycetes</taxon>
        <taxon>Peronosporales</taxon>
        <taxon>Peronosporaceae</taxon>
        <taxon>Phytophthora</taxon>
    </lineage>
</organism>
<dbReference type="PANTHER" id="PTHR37984:SF5">
    <property type="entry name" value="PROTEIN NYNRIN-LIKE"/>
    <property type="match status" value="1"/>
</dbReference>
<dbReference type="AlphaFoldDB" id="A0A9W6YD62"/>
<dbReference type="Pfam" id="PF17919">
    <property type="entry name" value="RT_RNaseH_2"/>
    <property type="match status" value="1"/>
</dbReference>
<evidence type="ECO:0000313" key="12">
    <source>
        <dbReference type="Proteomes" id="UP001165121"/>
    </source>
</evidence>
<dbReference type="GO" id="GO:0006508">
    <property type="term" value="P:proteolysis"/>
    <property type="evidence" value="ECO:0007669"/>
    <property type="project" value="UniProtKB-KW"/>
</dbReference>
<proteinExistence type="predicted"/>
<dbReference type="Gene3D" id="3.10.10.10">
    <property type="entry name" value="HIV Type 1 Reverse Transcriptase, subunit A, domain 1"/>
    <property type="match status" value="1"/>
</dbReference>
<keyword evidence="3" id="KW-0548">Nucleotidyltransferase</keyword>
<evidence type="ECO:0000256" key="4">
    <source>
        <dbReference type="ARBA" id="ARBA00022722"/>
    </source>
</evidence>
<dbReference type="Gene3D" id="3.30.70.270">
    <property type="match status" value="2"/>
</dbReference>
<name>A0A9W6YD62_9STRA</name>
<evidence type="ECO:0000256" key="6">
    <source>
        <dbReference type="ARBA" id="ARBA00022801"/>
    </source>
</evidence>
<evidence type="ECO:0000256" key="2">
    <source>
        <dbReference type="ARBA" id="ARBA00022679"/>
    </source>
</evidence>
<dbReference type="GO" id="GO:0004519">
    <property type="term" value="F:endonuclease activity"/>
    <property type="evidence" value="ECO:0007669"/>
    <property type="project" value="UniProtKB-KW"/>
</dbReference>
<dbReference type="CDD" id="cd01647">
    <property type="entry name" value="RT_LTR"/>
    <property type="match status" value="1"/>
</dbReference>
<comment type="caution">
    <text evidence="11">The sequence shown here is derived from an EMBL/GenBank/DDBJ whole genome shotgun (WGS) entry which is preliminary data.</text>
</comment>
<dbReference type="SUPFAM" id="SSF56672">
    <property type="entry name" value="DNA/RNA polymerases"/>
    <property type="match status" value="1"/>
</dbReference>
<dbReference type="OrthoDB" id="115141at2759"/>
<dbReference type="Proteomes" id="UP001165121">
    <property type="component" value="Unassembled WGS sequence"/>
</dbReference>
<dbReference type="InterPro" id="IPR043502">
    <property type="entry name" value="DNA/RNA_pol_sf"/>
</dbReference>
<keyword evidence="7" id="KW-0695">RNA-directed DNA polymerase</keyword>
<evidence type="ECO:0000256" key="8">
    <source>
        <dbReference type="ARBA" id="ARBA00023268"/>
    </source>
</evidence>
<dbReference type="Pfam" id="PF00078">
    <property type="entry name" value="RVT_1"/>
    <property type="match status" value="1"/>
</dbReference>
<evidence type="ECO:0000256" key="7">
    <source>
        <dbReference type="ARBA" id="ARBA00022918"/>
    </source>
</evidence>
<dbReference type="InterPro" id="IPR043128">
    <property type="entry name" value="Rev_trsase/Diguanyl_cyclase"/>
</dbReference>
<evidence type="ECO:0000313" key="11">
    <source>
        <dbReference type="EMBL" id="GMF60858.1"/>
    </source>
</evidence>
<keyword evidence="6" id="KW-0378">Hydrolase</keyword>
<dbReference type="InterPro" id="IPR000477">
    <property type="entry name" value="RT_dom"/>
</dbReference>
<keyword evidence="5" id="KW-0255">Endonuclease</keyword>
<gene>
    <name evidence="11" type="ORF">Pfra01_002645700</name>
</gene>
<keyword evidence="8" id="KW-0511">Multifunctional enzyme</keyword>
<dbReference type="GO" id="GO:0008233">
    <property type="term" value="F:peptidase activity"/>
    <property type="evidence" value="ECO:0007669"/>
    <property type="project" value="UniProtKB-KW"/>
</dbReference>
<evidence type="ECO:0000259" key="10">
    <source>
        <dbReference type="Pfam" id="PF17919"/>
    </source>
</evidence>
<dbReference type="GO" id="GO:0003964">
    <property type="term" value="F:RNA-directed DNA polymerase activity"/>
    <property type="evidence" value="ECO:0007669"/>
    <property type="project" value="UniProtKB-KW"/>
</dbReference>
<dbReference type="InterPro" id="IPR050951">
    <property type="entry name" value="Retrovirus_Pol_polyprotein"/>
</dbReference>
<dbReference type="PANTHER" id="PTHR37984">
    <property type="entry name" value="PROTEIN CBG26694"/>
    <property type="match status" value="1"/>
</dbReference>
<accession>A0A9W6YD62</accession>
<feature type="domain" description="Reverse transcriptase" evidence="9">
    <location>
        <begin position="98"/>
        <end position="258"/>
    </location>
</feature>
<dbReference type="FunFam" id="3.10.10.10:FF:000007">
    <property type="entry name" value="Retrovirus-related Pol polyprotein from transposon 17.6-like Protein"/>
    <property type="match status" value="1"/>
</dbReference>
<keyword evidence="2" id="KW-0808">Transferase</keyword>
<dbReference type="InterPro" id="IPR041577">
    <property type="entry name" value="RT_RNaseH_2"/>
</dbReference>
<protein>
    <submittedName>
        <fullName evidence="11">Unnamed protein product</fullName>
    </submittedName>
</protein>
<sequence length="398" mass="45141">MELLQLHGELQPDHIRAWLDELGDSATPLDDEDDVDIGTTEPDERKLMLKLLRTYRDLTNAQAQTEDAVVDSNIDTMLLAGVIEPGDGAWFFSVVLVRNKDGSVRFCVDYRALNNVTRKDVYPLPRIDETLESLGGARLFTTLDLHLGYWQIRVAEEDRDKTAFMTKRGLYRFKRIPFGLTNAPATFKRLINEVLRGLTWMTCLVYLDDITIFNKGGIERHVIELAGVLDRLRAASLSLKLKKCTFATTYMEYLGHHLSDRGVQPAERLVHSVQEFPRPVDATEVKRFVHLAGYYHKFIAAFGTIADPLTRLLKKDMDCEWSELQEFAKMLLTTRPLLLYPNFELPFRLVADACKVGSGACLMQDQGRGWQPIAYGSKVNSTAESNYSITELECLAVV</sequence>
<keyword evidence="1" id="KW-0645">Protease</keyword>
<evidence type="ECO:0000259" key="9">
    <source>
        <dbReference type="Pfam" id="PF00078"/>
    </source>
</evidence>